<evidence type="ECO:0000313" key="3">
    <source>
        <dbReference type="EMBL" id="KMU79828.1"/>
    </source>
</evidence>
<dbReference type="InterPro" id="IPR023394">
    <property type="entry name" value="Sec7_C_sf"/>
</dbReference>
<sequence>MFTEPDAHLARLEIEPGNQHPVREAPRDMVGSKRPYTDGRSEFSHVNSTSNAKTGIDPNSALSNRGDSFLVDSSGNEGAPKQSPEDLSKRPKTSPVPETSLRNAMLTGNGSKQNSKVATRVDNKLSVSTGMHVREEARPKPVPSSDPKHEPTKPASLLEGSVQSPPVSAATTVSTYQTALNTPLMMRVRDGRMRPTLAPAGSPSAADRDQAQKLYDSVEDGQKAELTATWLGNPDRAGVRKAYLDLFDWSGMDILAAMRSLCSKMALKGETQQVDRVLDAFSSRWCECNPNHGFKATADIEQKMTRNQFIRNTMPTIERVVADAAPDAFEGIVSNKLHRPRSTDNSGSQPGRASTPYGERDDNETNIASNLLNTPQDNISKATAAANIPNINGGDISAASSIQLVNVPFRGTKKAWENQIESALKEFYNSIQKRRLPLRGAQAEPEEQQPSNNFLTLTSNVLRRTPSTLSRATTSDLFTRGRPTDHRLSTARWASKPRSRPRMYPPSTMTSSRTSLDDQSVWSPTASSTWSKASLGKTLTSMSVDSLGSEYPRGDYQQSIGFANALSHAIIREDSASCIFGTEDSTRAESLLEADTWSTMGEGGELET</sequence>
<feature type="domain" description="SEC7" evidence="2">
    <location>
        <begin position="197"/>
        <end position="382"/>
    </location>
</feature>
<feature type="compositionally biased region" description="Basic and acidic residues" evidence="1">
    <location>
        <begin position="1"/>
        <end position="14"/>
    </location>
</feature>
<feature type="region of interest" description="Disordered" evidence="1">
    <location>
        <begin position="1"/>
        <end position="169"/>
    </location>
</feature>
<feature type="region of interest" description="Disordered" evidence="1">
    <location>
        <begin position="477"/>
        <end position="527"/>
    </location>
</feature>
<feature type="compositionally biased region" description="Polar residues" evidence="1">
    <location>
        <begin position="343"/>
        <end position="352"/>
    </location>
</feature>
<dbReference type="InterPro" id="IPR035999">
    <property type="entry name" value="Sec7_dom_sf"/>
</dbReference>
<feature type="compositionally biased region" description="Polar residues" evidence="1">
    <location>
        <begin position="96"/>
        <end position="117"/>
    </location>
</feature>
<feature type="compositionally biased region" description="Basic and acidic residues" evidence="1">
    <location>
        <begin position="21"/>
        <end position="43"/>
    </location>
</feature>
<dbReference type="GO" id="GO:0032012">
    <property type="term" value="P:regulation of ARF protein signal transduction"/>
    <property type="evidence" value="ECO:0007669"/>
    <property type="project" value="InterPro"/>
</dbReference>
<protein>
    <submittedName>
        <fullName evidence="3">Guanine nucleotide exchange factor</fullName>
    </submittedName>
</protein>
<dbReference type="PROSITE" id="PS50190">
    <property type="entry name" value="SEC7"/>
    <property type="match status" value="1"/>
</dbReference>
<dbReference type="InterPro" id="IPR000904">
    <property type="entry name" value="Sec7_dom"/>
</dbReference>
<dbReference type="SUPFAM" id="SSF48425">
    <property type="entry name" value="Sec7 domain"/>
    <property type="match status" value="1"/>
</dbReference>
<accession>A0A0J8R7V1</accession>
<feature type="compositionally biased region" description="Polar residues" evidence="1">
    <location>
        <begin position="507"/>
        <end position="527"/>
    </location>
</feature>
<evidence type="ECO:0000256" key="1">
    <source>
        <dbReference type="SAM" id="MobiDB-lite"/>
    </source>
</evidence>
<dbReference type="Pfam" id="PF01369">
    <property type="entry name" value="Sec7"/>
    <property type="match status" value="1"/>
</dbReference>
<dbReference type="GO" id="GO:0005085">
    <property type="term" value="F:guanyl-nucleotide exchange factor activity"/>
    <property type="evidence" value="ECO:0007669"/>
    <property type="project" value="InterPro"/>
</dbReference>
<name>A0A0J8R7V1_COCIT</name>
<proteinExistence type="predicted"/>
<dbReference type="SMART" id="SM00222">
    <property type="entry name" value="Sec7"/>
    <property type="match status" value="1"/>
</dbReference>
<dbReference type="EMBL" id="DS268178">
    <property type="protein sequence ID" value="KMU79828.1"/>
    <property type="molecule type" value="Genomic_DNA"/>
</dbReference>
<feature type="region of interest" description="Disordered" evidence="1">
    <location>
        <begin position="332"/>
        <end position="365"/>
    </location>
</feature>
<dbReference type="PANTHER" id="PTHR10663">
    <property type="entry name" value="GUANYL-NUCLEOTIDE EXCHANGE FACTOR"/>
    <property type="match status" value="1"/>
</dbReference>
<dbReference type="AlphaFoldDB" id="A0A0J8R7V1"/>
<dbReference type="Gene3D" id="1.10.1000.11">
    <property type="entry name" value="Arf Nucleotide-binding Site Opener,domain 2"/>
    <property type="match status" value="1"/>
</dbReference>
<dbReference type="OrthoDB" id="2157641at2759"/>
<dbReference type="PANTHER" id="PTHR10663:SF373">
    <property type="entry name" value="PH AND SEC7 DOMAIN-CONTAINING PROTEIN C11E3.11C"/>
    <property type="match status" value="1"/>
</dbReference>
<dbReference type="STRING" id="454286.A0A0J8R7V1"/>
<feature type="compositionally biased region" description="Polar residues" evidence="1">
    <location>
        <begin position="60"/>
        <end position="76"/>
    </location>
</feature>
<gene>
    <name evidence="3" type="ORF">CISG_08108</name>
</gene>
<evidence type="ECO:0000259" key="2">
    <source>
        <dbReference type="PROSITE" id="PS50190"/>
    </source>
</evidence>
<dbReference type="Proteomes" id="UP000054559">
    <property type="component" value="Unassembled WGS sequence"/>
</dbReference>
<feature type="compositionally biased region" description="Polar residues" evidence="1">
    <location>
        <begin position="44"/>
        <end position="53"/>
    </location>
</feature>
<organism evidence="3 4">
    <name type="scientific">Coccidioides immitis RMSCC 3703</name>
    <dbReference type="NCBI Taxonomy" id="454286"/>
    <lineage>
        <taxon>Eukaryota</taxon>
        <taxon>Fungi</taxon>
        <taxon>Dikarya</taxon>
        <taxon>Ascomycota</taxon>
        <taxon>Pezizomycotina</taxon>
        <taxon>Eurotiomycetes</taxon>
        <taxon>Eurotiomycetidae</taxon>
        <taxon>Onygenales</taxon>
        <taxon>Onygenaceae</taxon>
        <taxon>Coccidioides</taxon>
    </lineage>
</organism>
<evidence type="ECO:0000313" key="4">
    <source>
        <dbReference type="Proteomes" id="UP000054559"/>
    </source>
</evidence>
<reference evidence="4" key="1">
    <citation type="journal article" date="2010" name="Genome Res.">
        <title>Population genomic sequencing of Coccidioides fungi reveals recent hybridization and transposon control.</title>
        <authorList>
            <person name="Neafsey D.E."/>
            <person name="Barker B.M."/>
            <person name="Sharpton T.J."/>
            <person name="Stajich J.E."/>
            <person name="Park D.J."/>
            <person name="Whiston E."/>
            <person name="Hung C.-Y."/>
            <person name="McMahan C."/>
            <person name="White J."/>
            <person name="Sykes S."/>
            <person name="Heiman D."/>
            <person name="Young S."/>
            <person name="Zeng Q."/>
            <person name="Abouelleil A."/>
            <person name="Aftuck L."/>
            <person name="Bessette D."/>
            <person name="Brown A."/>
            <person name="FitzGerald M."/>
            <person name="Lui A."/>
            <person name="Macdonald J.P."/>
            <person name="Priest M."/>
            <person name="Orbach M.J."/>
            <person name="Galgiani J.N."/>
            <person name="Kirkland T.N."/>
            <person name="Cole G.T."/>
            <person name="Birren B.W."/>
            <person name="Henn M.R."/>
            <person name="Taylor J.W."/>
            <person name="Rounsley S.D."/>
        </authorList>
    </citation>
    <scope>NUCLEOTIDE SEQUENCE [LARGE SCALE GENOMIC DNA]</scope>
    <source>
        <strain evidence="4">RMSCC 3703</strain>
    </source>
</reference>